<feature type="transmembrane region" description="Helical" evidence="2">
    <location>
        <begin position="206"/>
        <end position="229"/>
    </location>
</feature>
<evidence type="ECO:0008006" key="5">
    <source>
        <dbReference type="Google" id="ProtNLM"/>
    </source>
</evidence>
<protein>
    <recommendedName>
        <fullName evidence="5">Integral membrane protein</fullName>
    </recommendedName>
</protein>
<evidence type="ECO:0000256" key="1">
    <source>
        <dbReference type="SAM" id="MobiDB-lite"/>
    </source>
</evidence>
<feature type="transmembrane region" description="Helical" evidence="2">
    <location>
        <begin position="68"/>
        <end position="87"/>
    </location>
</feature>
<keyword evidence="4" id="KW-1185">Reference proteome</keyword>
<keyword evidence="2" id="KW-1133">Transmembrane helix</keyword>
<dbReference type="Gene3D" id="3.40.50.1820">
    <property type="entry name" value="alpha/beta hydrolase"/>
    <property type="match status" value="1"/>
</dbReference>
<evidence type="ECO:0000313" key="3">
    <source>
        <dbReference type="EMBL" id="KAL1837952.1"/>
    </source>
</evidence>
<keyword evidence="2" id="KW-0812">Transmembrane</keyword>
<organism evidence="3 4">
    <name type="scientific">Humicola insolens</name>
    <name type="common">Soft-rot fungus</name>
    <dbReference type="NCBI Taxonomy" id="85995"/>
    <lineage>
        <taxon>Eukaryota</taxon>
        <taxon>Fungi</taxon>
        <taxon>Dikarya</taxon>
        <taxon>Ascomycota</taxon>
        <taxon>Pezizomycotina</taxon>
        <taxon>Sordariomycetes</taxon>
        <taxon>Sordariomycetidae</taxon>
        <taxon>Sordariales</taxon>
        <taxon>Chaetomiaceae</taxon>
        <taxon>Mycothermus</taxon>
    </lineage>
</organism>
<proteinExistence type="predicted"/>
<evidence type="ECO:0000256" key="2">
    <source>
        <dbReference type="SAM" id="Phobius"/>
    </source>
</evidence>
<dbReference type="SUPFAM" id="SSF53474">
    <property type="entry name" value="alpha/beta-Hydrolases"/>
    <property type="match status" value="1"/>
</dbReference>
<accession>A0ABR3V8A5</accession>
<keyword evidence="2" id="KW-0472">Membrane</keyword>
<name>A0ABR3V8A5_HUMIN</name>
<dbReference type="Pfam" id="PF10329">
    <property type="entry name" value="DUF2417"/>
    <property type="match status" value="1"/>
</dbReference>
<feature type="region of interest" description="Disordered" evidence="1">
    <location>
        <begin position="1"/>
        <end position="33"/>
    </location>
</feature>
<evidence type="ECO:0000313" key="4">
    <source>
        <dbReference type="Proteomes" id="UP001583172"/>
    </source>
</evidence>
<comment type="caution">
    <text evidence="3">The sequence shown here is derived from an EMBL/GenBank/DDBJ whole genome shotgun (WGS) entry which is preliminary data.</text>
</comment>
<reference evidence="3 4" key="1">
    <citation type="journal article" date="2024" name="Commun. Biol.">
        <title>Comparative genomic analysis of thermophilic fungi reveals convergent evolutionary adaptations and gene losses.</title>
        <authorList>
            <person name="Steindorff A.S."/>
            <person name="Aguilar-Pontes M.V."/>
            <person name="Robinson A.J."/>
            <person name="Andreopoulos B."/>
            <person name="LaButti K."/>
            <person name="Kuo A."/>
            <person name="Mondo S."/>
            <person name="Riley R."/>
            <person name="Otillar R."/>
            <person name="Haridas S."/>
            <person name="Lipzen A."/>
            <person name="Grimwood J."/>
            <person name="Schmutz J."/>
            <person name="Clum A."/>
            <person name="Reid I.D."/>
            <person name="Moisan M.C."/>
            <person name="Butler G."/>
            <person name="Nguyen T.T.M."/>
            <person name="Dewar K."/>
            <person name="Conant G."/>
            <person name="Drula E."/>
            <person name="Henrissat B."/>
            <person name="Hansel C."/>
            <person name="Singer S."/>
            <person name="Hutchinson M.I."/>
            <person name="de Vries R.P."/>
            <person name="Natvig D.O."/>
            <person name="Powell A.J."/>
            <person name="Tsang A."/>
            <person name="Grigoriev I.V."/>
        </authorList>
    </citation>
    <scope>NUCLEOTIDE SEQUENCE [LARGE SCALE GENOMIC DNA]</scope>
    <source>
        <strain evidence="3 4">CBS 620.91</strain>
    </source>
</reference>
<dbReference type="InterPro" id="IPR019431">
    <property type="entry name" value="DUF2417"/>
</dbReference>
<sequence>MASSNPDPSISHPASSSQDEHQDPSAPPDEHTRLLPNRINSTPYLSPSDPAVSPYNLWTVRFLRWTTVLLFFLALLWWLLLLVSTFVTAPGLHARGSPFFALGYASLAVLTLVVSLLFFAVPSRSARVLGLVAAGVLGVDAVVILAVPGLRHAEVWPGIVSVVWAAGVAVWFVAVERTVKWGKAEEERRLTGRPETRRSVVEWGEVVLSTVAMSVVVAAVVLMTVNLILRAVDSGLVPPGQRYWVDGDRYQVHLYCYGNETDPVTGARTTTVLIEGGEDPVEQGLWQFAEHAVRNGSIGRFCFADRPGMAWSETAPSPFSASTASDVLSETLSRAGEQGPWILASAGIGSIYSRVFSSRHGDEIRGLLLIDPLHEDLLGRVGAPGRGFLLWARGVISPCGVDRLLDAVLRGRSAADRVWGRSWRRSGKSIFSRLQENLVAESLTRRDVVSSRAIQDEGTPLVVVTSGRQMRKDREWEDKQRDLTHLTKNLLAWDVVEDAPHRVWDTLEGRQVMEERLRSLVRHQIP</sequence>
<dbReference type="Proteomes" id="UP001583172">
    <property type="component" value="Unassembled WGS sequence"/>
</dbReference>
<gene>
    <name evidence="3" type="ORF">VTJ49DRAFT_3223</name>
</gene>
<feature type="transmembrane region" description="Helical" evidence="2">
    <location>
        <begin position="99"/>
        <end position="121"/>
    </location>
</feature>
<dbReference type="InterPro" id="IPR029058">
    <property type="entry name" value="AB_hydrolase_fold"/>
</dbReference>
<feature type="compositionally biased region" description="Basic and acidic residues" evidence="1">
    <location>
        <begin position="18"/>
        <end position="33"/>
    </location>
</feature>
<feature type="transmembrane region" description="Helical" evidence="2">
    <location>
        <begin position="155"/>
        <end position="175"/>
    </location>
</feature>
<dbReference type="EMBL" id="JAZGSY010000249">
    <property type="protein sequence ID" value="KAL1837952.1"/>
    <property type="molecule type" value="Genomic_DNA"/>
</dbReference>
<feature type="transmembrane region" description="Helical" evidence="2">
    <location>
        <begin position="128"/>
        <end position="149"/>
    </location>
</feature>
<feature type="compositionally biased region" description="Polar residues" evidence="1">
    <location>
        <begin position="1"/>
        <end position="17"/>
    </location>
</feature>